<keyword evidence="3" id="KW-1185">Reference proteome</keyword>
<dbReference type="STRING" id="246191.SAMN05660337_2001"/>
<dbReference type="EMBL" id="FNGA01000003">
    <property type="protein sequence ID" value="SDL07766.1"/>
    <property type="molecule type" value="Genomic_DNA"/>
</dbReference>
<evidence type="ECO:0000313" key="3">
    <source>
        <dbReference type="Proteomes" id="UP000199053"/>
    </source>
</evidence>
<sequence length="119" mass="13637">MMDIFLAFIIGSLGKFCGYFFFFHEKVDYFIIIPLSCVAVCMTAKRHYLSYPTAALGFASHEYLFSSVGISMGLIYQQYTFISFLGSFTIYLILLWLIHFSLILGTRGVAFIQSHVKNR</sequence>
<evidence type="ECO:0000256" key="1">
    <source>
        <dbReference type="SAM" id="Phobius"/>
    </source>
</evidence>
<feature type="transmembrane region" description="Helical" evidence="1">
    <location>
        <begin position="55"/>
        <end position="76"/>
    </location>
</feature>
<name>A0A1G9H479_9BACT</name>
<dbReference type="AlphaFoldDB" id="A0A1G9H479"/>
<keyword evidence="1" id="KW-0472">Membrane</keyword>
<organism evidence="2 3">
    <name type="scientific">Maridesulfovibrio ferrireducens</name>
    <dbReference type="NCBI Taxonomy" id="246191"/>
    <lineage>
        <taxon>Bacteria</taxon>
        <taxon>Pseudomonadati</taxon>
        <taxon>Thermodesulfobacteriota</taxon>
        <taxon>Desulfovibrionia</taxon>
        <taxon>Desulfovibrionales</taxon>
        <taxon>Desulfovibrionaceae</taxon>
        <taxon>Maridesulfovibrio</taxon>
    </lineage>
</organism>
<proteinExistence type="predicted"/>
<dbReference type="RefSeq" id="WP_139167351.1">
    <property type="nucleotide sequence ID" value="NZ_FNGA01000003.1"/>
</dbReference>
<evidence type="ECO:0000313" key="2">
    <source>
        <dbReference type="EMBL" id="SDL07766.1"/>
    </source>
</evidence>
<keyword evidence="1" id="KW-0812">Transmembrane</keyword>
<feature type="transmembrane region" description="Helical" evidence="1">
    <location>
        <begin position="5"/>
        <end position="23"/>
    </location>
</feature>
<keyword evidence="1" id="KW-1133">Transmembrane helix</keyword>
<accession>A0A1G9H479</accession>
<feature type="transmembrane region" description="Helical" evidence="1">
    <location>
        <begin position="88"/>
        <end position="112"/>
    </location>
</feature>
<protein>
    <submittedName>
        <fullName evidence="2">Uncharacterized protein</fullName>
    </submittedName>
</protein>
<gene>
    <name evidence="2" type="ORF">SAMN05660337_2001</name>
</gene>
<dbReference type="Proteomes" id="UP000199053">
    <property type="component" value="Unassembled WGS sequence"/>
</dbReference>
<reference evidence="3" key="1">
    <citation type="submission" date="2016-10" db="EMBL/GenBank/DDBJ databases">
        <authorList>
            <person name="Varghese N."/>
            <person name="Submissions S."/>
        </authorList>
    </citation>
    <scope>NUCLEOTIDE SEQUENCE [LARGE SCALE GENOMIC DNA]</scope>
    <source>
        <strain evidence="3">DSM 16995</strain>
    </source>
</reference>